<keyword evidence="1" id="KW-0472">Membrane</keyword>
<evidence type="ECO:0000256" key="1">
    <source>
        <dbReference type="SAM" id="Phobius"/>
    </source>
</evidence>
<keyword evidence="1" id="KW-1133">Transmembrane helix</keyword>
<sequence length="63" mass="6853">MNKAARILSGSLIGLTVAGRVGLAQQTGPYQLNGQEMVFLLLLVAFVIGGWVGYEWIRKSKTM</sequence>
<proteinExistence type="predicted"/>
<feature type="transmembrane region" description="Helical" evidence="1">
    <location>
        <begin position="40"/>
        <end position="57"/>
    </location>
</feature>
<organism evidence="2">
    <name type="scientific">uncultured Acetothermia bacterium</name>
    <dbReference type="NCBI Taxonomy" id="236499"/>
    <lineage>
        <taxon>Bacteria</taxon>
        <taxon>Candidatus Bipolaricaulota</taxon>
        <taxon>environmental samples</taxon>
    </lineage>
</organism>
<protein>
    <submittedName>
        <fullName evidence="2">Uncharacterized protein</fullName>
    </submittedName>
</protein>
<dbReference type="AlphaFoldDB" id="H5SNM1"/>
<gene>
    <name evidence="2" type="ORF">HGMM_F52D02C36</name>
</gene>
<name>H5SNM1_9BACT</name>
<accession>H5SNM1</accession>
<reference evidence="2" key="1">
    <citation type="journal article" date="2005" name="Environ. Microbiol.">
        <title>Genetic and functional properties of uncultivated thermophilic crenarchaeotes from a subsurface gold mine as revealed by analysis of genome fragments.</title>
        <authorList>
            <person name="Nunoura T."/>
            <person name="Hirayama H."/>
            <person name="Takami H."/>
            <person name="Oida H."/>
            <person name="Nishi S."/>
            <person name="Shimamura S."/>
            <person name="Suzuki Y."/>
            <person name="Inagaki F."/>
            <person name="Takai K."/>
            <person name="Nealson K.H."/>
            <person name="Horikoshi K."/>
        </authorList>
    </citation>
    <scope>NUCLEOTIDE SEQUENCE</scope>
</reference>
<reference evidence="2" key="2">
    <citation type="journal article" date="2012" name="PLoS ONE">
        <title>A Deeply Branching Thermophilic Bacterium with an Ancient Acetyl-CoA Pathway Dominates a Subsurface Ecosystem.</title>
        <authorList>
            <person name="Takami H."/>
            <person name="Noguchi H."/>
            <person name="Takaki Y."/>
            <person name="Uchiyama I."/>
            <person name="Toyoda A."/>
            <person name="Nishi S."/>
            <person name="Chee G.-J."/>
            <person name="Arai W."/>
            <person name="Nunoura T."/>
            <person name="Itoh T."/>
            <person name="Hattori M."/>
            <person name="Takai K."/>
        </authorList>
    </citation>
    <scope>NUCLEOTIDE SEQUENCE</scope>
</reference>
<dbReference type="EMBL" id="AP011783">
    <property type="protein sequence ID" value="BAL57757.1"/>
    <property type="molecule type" value="Genomic_DNA"/>
</dbReference>
<keyword evidence="1" id="KW-0812">Transmembrane</keyword>
<evidence type="ECO:0000313" key="2">
    <source>
        <dbReference type="EMBL" id="BAL57757.1"/>
    </source>
</evidence>